<dbReference type="PANTHER" id="PTHR45964:SF5">
    <property type="entry name" value="WSCD FAMILY MEMBER CG9164"/>
    <property type="match status" value="1"/>
</dbReference>
<dbReference type="PROSITE" id="PS51212">
    <property type="entry name" value="WSC"/>
    <property type="match status" value="1"/>
</dbReference>
<dbReference type="InterPro" id="IPR051589">
    <property type="entry name" value="Sialate-O-sulfotransferase"/>
</dbReference>
<proteinExistence type="predicted"/>
<feature type="compositionally biased region" description="Low complexity" evidence="2">
    <location>
        <begin position="8"/>
        <end position="27"/>
    </location>
</feature>
<dbReference type="GeneID" id="70186064"/>
<dbReference type="Proteomes" id="UP000756346">
    <property type="component" value="Unassembled WGS sequence"/>
</dbReference>
<dbReference type="OrthoDB" id="5985073at2759"/>
<evidence type="ECO:0000259" key="3">
    <source>
        <dbReference type="PROSITE" id="PS51212"/>
    </source>
</evidence>
<evidence type="ECO:0000313" key="5">
    <source>
        <dbReference type="Proteomes" id="UP000756346"/>
    </source>
</evidence>
<dbReference type="EMBL" id="JAGTJQ010000003">
    <property type="protein sequence ID" value="KAH7035161.1"/>
    <property type="molecule type" value="Genomic_DNA"/>
</dbReference>
<reference evidence="4" key="1">
    <citation type="journal article" date="2021" name="Nat. Commun.">
        <title>Genetic determinants of endophytism in the Arabidopsis root mycobiome.</title>
        <authorList>
            <person name="Mesny F."/>
            <person name="Miyauchi S."/>
            <person name="Thiergart T."/>
            <person name="Pickel B."/>
            <person name="Atanasova L."/>
            <person name="Karlsson M."/>
            <person name="Huettel B."/>
            <person name="Barry K.W."/>
            <person name="Haridas S."/>
            <person name="Chen C."/>
            <person name="Bauer D."/>
            <person name="Andreopoulos W."/>
            <person name="Pangilinan J."/>
            <person name="LaButti K."/>
            <person name="Riley R."/>
            <person name="Lipzen A."/>
            <person name="Clum A."/>
            <person name="Drula E."/>
            <person name="Henrissat B."/>
            <person name="Kohler A."/>
            <person name="Grigoriev I.V."/>
            <person name="Martin F.M."/>
            <person name="Hacquard S."/>
        </authorList>
    </citation>
    <scope>NUCLEOTIDE SEQUENCE</scope>
    <source>
        <strain evidence="4">MPI-CAGE-CH-0230</strain>
    </source>
</reference>
<evidence type="ECO:0000256" key="2">
    <source>
        <dbReference type="SAM" id="MobiDB-lite"/>
    </source>
</evidence>
<evidence type="ECO:0000313" key="4">
    <source>
        <dbReference type="EMBL" id="KAH7035161.1"/>
    </source>
</evidence>
<dbReference type="RefSeq" id="XP_046015254.1">
    <property type="nucleotide sequence ID" value="XM_046156518.1"/>
</dbReference>
<organism evidence="4 5">
    <name type="scientific">Microdochium trichocladiopsis</name>
    <dbReference type="NCBI Taxonomy" id="1682393"/>
    <lineage>
        <taxon>Eukaryota</taxon>
        <taxon>Fungi</taxon>
        <taxon>Dikarya</taxon>
        <taxon>Ascomycota</taxon>
        <taxon>Pezizomycotina</taxon>
        <taxon>Sordariomycetes</taxon>
        <taxon>Xylariomycetidae</taxon>
        <taxon>Xylariales</taxon>
        <taxon>Microdochiaceae</taxon>
        <taxon>Microdochium</taxon>
    </lineage>
</organism>
<name>A0A9P9BWK3_9PEZI</name>
<comment type="caution">
    <text evidence="4">The sequence shown here is derived from an EMBL/GenBank/DDBJ whole genome shotgun (WGS) entry which is preliminary data.</text>
</comment>
<accession>A0A9P9BWK3</accession>
<dbReference type="PANTHER" id="PTHR45964">
    <property type="entry name" value="WSCD FAMILY MEMBER CG9164"/>
    <property type="match status" value="1"/>
</dbReference>
<dbReference type="AlphaFoldDB" id="A0A9P9BWK3"/>
<protein>
    <recommendedName>
        <fullName evidence="3">WSC domain-containing protein</fullName>
    </recommendedName>
</protein>
<dbReference type="InterPro" id="IPR002889">
    <property type="entry name" value="WSC_carb-bd"/>
</dbReference>
<feature type="domain" description="WSC" evidence="3">
    <location>
        <begin position="93"/>
        <end position="199"/>
    </location>
</feature>
<sequence>MPSIAALSPTTTSTSTSTSANSTSPARSTSRHGLFFALLGAFALLTQPVLAVTAQPRSQPHNEAPASPLLLHRQTPELVDQQSDLAIFNYSSNYNYAGCYNDTNMLNGSTGAHALDIVILGTGFLTAPMCLEWCAHNGTALLGRPYKFAGLEYSRECYCGDNLNSLVRKLDDSACNTYCDGDNTTACGGANKLSLYNITASALHSGAGPRIYFPGGGQAGAVLVVAGGLAALFGVL</sequence>
<keyword evidence="1" id="KW-0677">Repeat</keyword>
<gene>
    <name evidence="4" type="ORF">B0I36DRAFT_346987</name>
</gene>
<dbReference type="SMART" id="SM00321">
    <property type="entry name" value="WSC"/>
    <property type="match status" value="1"/>
</dbReference>
<feature type="region of interest" description="Disordered" evidence="2">
    <location>
        <begin position="1"/>
        <end position="27"/>
    </location>
</feature>
<keyword evidence="5" id="KW-1185">Reference proteome</keyword>
<evidence type="ECO:0000256" key="1">
    <source>
        <dbReference type="ARBA" id="ARBA00022737"/>
    </source>
</evidence>
<dbReference type="Pfam" id="PF01822">
    <property type="entry name" value="WSC"/>
    <property type="match status" value="1"/>
</dbReference>